<comment type="pathway">
    <text evidence="2 13">tRNA modification; tRNA-queuosine biosynthesis.</text>
</comment>
<keyword evidence="5 13" id="KW-0808">Transferase</keyword>
<dbReference type="FunFam" id="3.40.1780.10:FF:000001">
    <property type="entry name" value="S-adenosylmethionine:tRNA ribosyltransferase-isomerase"/>
    <property type="match status" value="1"/>
</dbReference>
<dbReference type="InterPro" id="IPR042119">
    <property type="entry name" value="QueA_dom2"/>
</dbReference>
<dbReference type="PANTHER" id="PTHR30307:SF0">
    <property type="entry name" value="S-ADENOSYLMETHIONINE:TRNA RIBOSYLTRANSFERASE-ISOMERASE"/>
    <property type="match status" value="1"/>
</dbReference>
<evidence type="ECO:0000256" key="5">
    <source>
        <dbReference type="ARBA" id="ARBA00022679"/>
    </source>
</evidence>
<keyword evidence="4 13" id="KW-0963">Cytoplasm</keyword>
<dbReference type="Gene3D" id="2.40.10.240">
    <property type="entry name" value="QueA-like"/>
    <property type="match status" value="1"/>
</dbReference>
<sequence>MYVTDFNYDLPQELIAQHPCEQRDGSRLMVLDCQAEKIVSDHFRQVDRYFEQGDVLVINDTRVIPARLLGCKESGGKVEVFLVRKLAEEGECWLCLTRASKGPRPGTRLLLGDQLTATVMEGGGDGYRHIRFDVEGDFLSLLDKIGRLPLPPYIDREPQGEDRERYQTTFSSRPGAVAAPTAGLHFTPEILDKLRAKGVIVCPLTLHVGLGTFLPVRVDNVEEHRMHAEAYCIPDETAVQVNRAKREGRRVIALGTTVTRTLEFSVDPQGELQAGDGMTDMFIYPGYRFKIVDALLTNFHLPQSTLLMLVSALAGREFVLQAYRQAVEERYRFFSYGDCMLIHNVIKEAS</sequence>
<reference evidence="14" key="1">
    <citation type="submission" date="2006-05" db="EMBL/GenBank/DDBJ databases">
        <title>Annotation of the draft genome assembly of Desulfuromonas acetoxidans DSM 684.</title>
        <authorList>
            <consortium name="US DOE Joint Genome Institute (JGI-ORNL)"/>
            <person name="Larimer F."/>
            <person name="Land M."/>
            <person name="Hauser L."/>
        </authorList>
    </citation>
    <scope>NUCLEOTIDE SEQUENCE [LARGE SCALE GENOMIC DNA]</scope>
    <source>
        <strain evidence="14">DSM 684</strain>
    </source>
</reference>
<dbReference type="SUPFAM" id="SSF111337">
    <property type="entry name" value="QueA-like"/>
    <property type="match status" value="1"/>
</dbReference>
<evidence type="ECO:0000256" key="7">
    <source>
        <dbReference type="ARBA" id="ARBA00022785"/>
    </source>
</evidence>
<evidence type="ECO:0000256" key="9">
    <source>
        <dbReference type="ARBA" id="ARBA00061210"/>
    </source>
</evidence>
<dbReference type="Pfam" id="PF02547">
    <property type="entry name" value="Queuosine_synth"/>
    <property type="match status" value="1"/>
</dbReference>
<comment type="caution">
    <text evidence="14">The sequence shown here is derived from an EMBL/GenBank/DDBJ whole genome shotgun (WGS) entry which is preliminary data.</text>
</comment>
<dbReference type="AlphaFoldDB" id="Q1K1D4"/>
<evidence type="ECO:0000256" key="13">
    <source>
        <dbReference type="HAMAP-Rule" id="MF_00113"/>
    </source>
</evidence>
<dbReference type="Proteomes" id="UP000005695">
    <property type="component" value="Unassembled WGS sequence"/>
</dbReference>
<dbReference type="PANTHER" id="PTHR30307">
    <property type="entry name" value="S-ADENOSYLMETHIONINE:TRNA RIBOSYLTRANSFERASE-ISOMERASE"/>
    <property type="match status" value="1"/>
</dbReference>
<dbReference type="InterPro" id="IPR042118">
    <property type="entry name" value="QueA_dom1"/>
</dbReference>
<evidence type="ECO:0000313" key="15">
    <source>
        <dbReference type="Proteomes" id="UP000005695"/>
    </source>
</evidence>
<name>Q1K1D4_DESA6</name>
<evidence type="ECO:0000256" key="10">
    <source>
        <dbReference type="ARBA" id="ARBA00066503"/>
    </source>
</evidence>
<dbReference type="NCBIfam" id="NF001140">
    <property type="entry name" value="PRK00147.1"/>
    <property type="match status" value="1"/>
</dbReference>
<dbReference type="InterPro" id="IPR003699">
    <property type="entry name" value="QueA"/>
</dbReference>
<keyword evidence="7 13" id="KW-0671">Queuosine biosynthesis</keyword>
<organism evidence="14 15">
    <name type="scientific">Desulfuromonas acetoxidans (strain DSM 684 / 11070)</name>
    <dbReference type="NCBI Taxonomy" id="281689"/>
    <lineage>
        <taxon>Bacteria</taxon>
        <taxon>Pseudomonadati</taxon>
        <taxon>Thermodesulfobacteriota</taxon>
        <taxon>Desulfuromonadia</taxon>
        <taxon>Desulfuromonadales</taxon>
        <taxon>Desulfuromonadaceae</taxon>
        <taxon>Desulfuromonas</taxon>
    </lineage>
</organism>
<protein>
    <recommendedName>
        <fullName evidence="11 13">S-adenosylmethionine:tRNA ribosyltransferase-isomerase</fullName>
        <ecNumber evidence="10 13">2.4.99.17</ecNumber>
    </recommendedName>
    <alternativeName>
        <fullName evidence="12 13">Queuosine biosynthesis protein QueA</fullName>
    </alternativeName>
</protein>
<evidence type="ECO:0000256" key="11">
    <source>
        <dbReference type="ARBA" id="ARBA00069325"/>
    </source>
</evidence>
<keyword evidence="15" id="KW-1185">Reference proteome</keyword>
<dbReference type="OrthoDB" id="9805933at2"/>
<dbReference type="Gene3D" id="3.40.1780.10">
    <property type="entry name" value="QueA-like"/>
    <property type="match status" value="2"/>
</dbReference>
<evidence type="ECO:0000313" key="14">
    <source>
        <dbReference type="EMBL" id="EAT16454.1"/>
    </source>
</evidence>
<dbReference type="FunFam" id="2.40.10.240:FF:000002">
    <property type="entry name" value="S-adenosylmethionine:tRNA ribosyltransferase-isomerase"/>
    <property type="match status" value="1"/>
</dbReference>
<dbReference type="GO" id="GO:0005737">
    <property type="term" value="C:cytoplasm"/>
    <property type="evidence" value="ECO:0007669"/>
    <property type="project" value="UniProtKB-SubCell"/>
</dbReference>
<keyword evidence="6 13" id="KW-0949">S-adenosyl-L-methionine</keyword>
<dbReference type="RefSeq" id="WP_005999138.1">
    <property type="nucleotide sequence ID" value="NZ_AAEW02000005.1"/>
</dbReference>
<evidence type="ECO:0000256" key="4">
    <source>
        <dbReference type="ARBA" id="ARBA00022490"/>
    </source>
</evidence>
<comment type="similarity">
    <text evidence="9 13">Belongs to the QueA family.</text>
</comment>
<dbReference type="InterPro" id="IPR036100">
    <property type="entry name" value="QueA_sf"/>
</dbReference>
<evidence type="ECO:0000256" key="8">
    <source>
        <dbReference type="ARBA" id="ARBA00052751"/>
    </source>
</evidence>
<evidence type="ECO:0000256" key="3">
    <source>
        <dbReference type="ARBA" id="ARBA00011245"/>
    </source>
</evidence>
<dbReference type="GO" id="GO:0051075">
    <property type="term" value="F:S-adenosylmethionine:tRNA ribosyltransferase-isomerase activity"/>
    <property type="evidence" value="ECO:0007669"/>
    <property type="project" value="UniProtKB-EC"/>
</dbReference>
<reference evidence="14" key="2">
    <citation type="submission" date="2006-05" db="EMBL/GenBank/DDBJ databases">
        <title>Sequencing of the draft genome and assembly of Desulfuromonas acetoxidans DSM 684.</title>
        <authorList>
            <consortium name="US DOE Joint Genome Institute (JGI-PGF)"/>
            <person name="Copeland A."/>
            <person name="Lucas S."/>
            <person name="Lapidus A."/>
            <person name="Barry K."/>
            <person name="Detter J.C."/>
            <person name="Glavina del Rio T."/>
            <person name="Hammon N."/>
            <person name="Israni S."/>
            <person name="Dalin E."/>
            <person name="Tice H."/>
            <person name="Bruce D."/>
            <person name="Pitluck S."/>
            <person name="Richardson P."/>
        </authorList>
    </citation>
    <scope>NUCLEOTIDE SEQUENCE [LARGE SCALE GENOMIC DNA]</scope>
    <source>
        <strain evidence="14">DSM 684</strain>
    </source>
</reference>
<dbReference type="EC" id="2.4.99.17" evidence="10 13"/>
<dbReference type="UniPathway" id="UPA00392"/>
<dbReference type="GO" id="GO:0008616">
    <property type="term" value="P:tRNA queuosine(34) biosynthetic process"/>
    <property type="evidence" value="ECO:0007669"/>
    <property type="project" value="UniProtKB-UniRule"/>
</dbReference>
<comment type="function">
    <text evidence="13">Transfers and isomerizes the ribose moiety from AdoMet to the 7-aminomethyl group of 7-deazaguanine (preQ1-tRNA) to give epoxyqueuosine (oQ-tRNA).</text>
</comment>
<comment type="subcellular location">
    <subcellularLocation>
        <location evidence="1 13">Cytoplasm</location>
    </subcellularLocation>
</comment>
<evidence type="ECO:0000256" key="2">
    <source>
        <dbReference type="ARBA" id="ARBA00004691"/>
    </source>
</evidence>
<dbReference type="NCBIfam" id="TIGR00113">
    <property type="entry name" value="queA"/>
    <property type="match status" value="1"/>
</dbReference>
<comment type="catalytic activity">
    <reaction evidence="8 13">
        <text>7-aminomethyl-7-carbaguanosine(34) in tRNA + S-adenosyl-L-methionine = epoxyqueuosine(34) in tRNA + adenine + L-methionine + 2 H(+)</text>
        <dbReference type="Rhea" id="RHEA:32155"/>
        <dbReference type="Rhea" id="RHEA-COMP:10342"/>
        <dbReference type="Rhea" id="RHEA-COMP:18582"/>
        <dbReference type="ChEBI" id="CHEBI:15378"/>
        <dbReference type="ChEBI" id="CHEBI:16708"/>
        <dbReference type="ChEBI" id="CHEBI:57844"/>
        <dbReference type="ChEBI" id="CHEBI:59789"/>
        <dbReference type="ChEBI" id="CHEBI:82833"/>
        <dbReference type="ChEBI" id="CHEBI:194443"/>
        <dbReference type="EC" id="2.4.99.17"/>
    </reaction>
</comment>
<gene>
    <name evidence="13" type="primary">queA</name>
    <name evidence="14" type="ORF">Dace_1918</name>
</gene>
<accession>Q1K1D4</accession>
<evidence type="ECO:0000256" key="6">
    <source>
        <dbReference type="ARBA" id="ARBA00022691"/>
    </source>
</evidence>
<evidence type="ECO:0000256" key="1">
    <source>
        <dbReference type="ARBA" id="ARBA00004496"/>
    </source>
</evidence>
<dbReference type="HAMAP" id="MF_00113">
    <property type="entry name" value="QueA"/>
    <property type="match status" value="1"/>
</dbReference>
<comment type="subunit">
    <text evidence="3 13">Monomer.</text>
</comment>
<dbReference type="EMBL" id="AAEW02000005">
    <property type="protein sequence ID" value="EAT16454.1"/>
    <property type="molecule type" value="Genomic_DNA"/>
</dbReference>
<evidence type="ECO:0000256" key="12">
    <source>
        <dbReference type="ARBA" id="ARBA00076160"/>
    </source>
</evidence>
<proteinExistence type="inferred from homology"/>